<protein>
    <submittedName>
        <fullName evidence="6">Helix-turn-helix transcriptional regulator</fullName>
    </submittedName>
</protein>
<keyword evidence="1" id="KW-0805">Transcription regulation</keyword>
<dbReference type="Gene3D" id="1.10.10.10">
    <property type="entry name" value="Winged helix-like DNA-binding domain superfamily/Winged helix DNA-binding domain"/>
    <property type="match status" value="1"/>
</dbReference>
<evidence type="ECO:0000259" key="5">
    <source>
        <dbReference type="PROSITE" id="PS50043"/>
    </source>
</evidence>
<dbReference type="SUPFAM" id="SSF46894">
    <property type="entry name" value="C-terminal effector domain of the bipartite response regulators"/>
    <property type="match status" value="1"/>
</dbReference>
<dbReference type="Pfam" id="PF00196">
    <property type="entry name" value="GerE"/>
    <property type="match status" value="1"/>
</dbReference>
<evidence type="ECO:0000313" key="6">
    <source>
        <dbReference type="EMBL" id="MDT0309483.1"/>
    </source>
</evidence>
<dbReference type="SMART" id="SM00421">
    <property type="entry name" value="HTH_LUXR"/>
    <property type="match status" value="1"/>
</dbReference>
<evidence type="ECO:0000256" key="4">
    <source>
        <dbReference type="SAM" id="MobiDB-lite"/>
    </source>
</evidence>
<feature type="domain" description="HTH luxR-type" evidence="5">
    <location>
        <begin position="219"/>
        <end position="284"/>
    </location>
</feature>
<dbReference type="Proteomes" id="UP001183388">
    <property type="component" value="Unassembled WGS sequence"/>
</dbReference>
<dbReference type="PRINTS" id="PR00038">
    <property type="entry name" value="HTHLUXR"/>
</dbReference>
<dbReference type="InterPro" id="IPR016032">
    <property type="entry name" value="Sig_transdc_resp-reg_C-effctor"/>
</dbReference>
<keyword evidence="7" id="KW-1185">Reference proteome</keyword>
<feature type="region of interest" description="Disordered" evidence="4">
    <location>
        <begin position="1"/>
        <end position="37"/>
    </location>
</feature>
<dbReference type="PROSITE" id="PS00622">
    <property type="entry name" value="HTH_LUXR_1"/>
    <property type="match status" value="1"/>
</dbReference>
<comment type="caution">
    <text evidence="6">The sequence shown here is derived from an EMBL/GenBank/DDBJ whole genome shotgun (WGS) entry which is preliminary data.</text>
</comment>
<dbReference type="EMBL" id="JAVREN010000038">
    <property type="protein sequence ID" value="MDT0309483.1"/>
    <property type="molecule type" value="Genomic_DNA"/>
</dbReference>
<evidence type="ECO:0000256" key="2">
    <source>
        <dbReference type="ARBA" id="ARBA00023125"/>
    </source>
</evidence>
<dbReference type="InterPro" id="IPR000792">
    <property type="entry name" value="Tscrpt_reg_LuxR_C"/>
</dbReference>
<keyword evidence="3" id="KW-0804">Transcription</keyword>
<accession>A0ABU2LD29</accession>
<feature type="compositionally biased region" description="Low complexity" evidence="4">
    <location>
        <begin position="1"/>
        <end position="25"/>
    </location>
</feature>
<evidence type="ECO:0000256" key="1">
    <source>
        <dbReference type="ARBA" id="ARBA00023015"/>
    </source>
</evidence>
<dbReference type="CDD" id="cd06170">
    <property type="entry name" value="LuxR_C_like"/>
    <property type="match status" value="1"/>
</dbReference>
<evidence type="ECO:0000256" key="3">
    <source>
        <dbReference type="ARBA" id="ARBA00023163"/>
    </source>
</evidence>
<keyword evidence="2" id="KW-0238">DNA-binding</keyword>
<gene>
    <name evidence="6" type="ORF">RM780_21335</name>
</gene>
<evidence type="ECO:0000313" key="7">
    <source>
        <dbReference type="Proteomes" id="UP001183388"/>
    </source>
</evidence>
<organism evidence="6 7">
    <name type="scientific">Streptomyces boetiae</name>
    <dbReference type="NCBI Taxonomy" id="3075541"/>
    <lineage>
        <taxon>Bacteria</taxon>
        <taxon>Bacillati</taxon>
        <taxon>Actinomycetota</taxon>
        <taxon>Actinomycetes</taxon>
        <taxon>Kitasatosporales</taxon>
        <taxon>Streptomycetaceae</taxon>
        <taxon>Streptomyces</taxon>
    </lineage>
</organism>
<sequence length="285" mass="30565">MTEAPTPAQAPRARPVAAAHALVSAPAPPRRLPAGEPLPPEDYRRLFGVLEAVDRAPDLPAFRAGLLDALVEWFGYSTLAVLHGPGTEEALLEGRGVKSGYSRGFLAEYATRWIDSDPYMTPYAHRLLAERGVVTLRDLEPGYGPAQRAYVENFLRPHGIADKAGMIVDAGAEGVVYVGAVVRGAPRVGARDLAVLRALRRHLAPLAAHFLARDREAEAAAGGLGLTAREREVASLAAQGLTNQQIAQRLFVGVATVKKHLTRALAKTGTTSRTHLAARWREATD</sequence>
<proteinExistence type="predicted"/>
<dbReference type="PROSITE" id="PS50043">
    <property type="entry name" value="HTH_LUXR_2"/>
    <property type="match status" value="1"/>
</dbReference>
<reference evidence="7" key="1">
    <citation type="submission" date="2023-07" db="EMBL/GenBank/DDBJ databases">
        <title>30 novel species of actinomycetes from the DSMZ collection.</title>
        <authorList>
            <person name="Nouioui I."/>
        </authorList>
    </citation>
    <scope>NUCLEOTIDE SEQUENCE [LARGE SCALE GENOMIC DNA]</scope>
    <source>
        <strain evidence="7">DSM 44917</strain>
    </source>
</reference>
<dbReference type="PANTHER" id="PTHR44688:SF16">
    <property type="entry name" value="DNA-BINDING TRANSCRIPTIONAL ACTIVATOR DEVR_DOSR"/>
    <property type="match status" value="1"/>
</dbReference>
<dbReference type="InterPro" id="IPR036388">
    <property type="entry name" value="WH-like_DNA-bd_sf"/>
</dbReference>
<name>A0ABU2LD29_9ACTN</name>
<dbReference type="RefSeq" id="WP_311632444.1">
    <property type="nucleotide sequence ID" value="NZ_JAVREN010000038.1"/>
</dbReference>
<feature type="compositionally biased region" description="Pro residues" evidence="4">
    <location>
        <begin position="26"/>
        <end position="37"/>
    </location>
</feature>
<dbReference type="PANTHER" id="PTHR44688">
    <property type="entry name" value="DNA-BINDING TRANSCRIPTIONAL ACTIVATOR DEVR_DOSR"/>
    <property type="match status" value="1"/>
</dbReference>